<organism evidence="3 4">
    <name type="scientific">Sinimarinibacterium flocculans</name>
    <dbReference type="NCBI Taxonomy" id="985250"/>
    <lineage>
        <taxon>Bacteria</taxon>
        <taxon>Pseudomonadati</taxon>
        <taxon>Pseudomonadota</taxon>
        <taxon>Gammaproteobacteria</taxon>
        <taxon>Nevskiales</taxon>
        <taxon>Nevskiaceae</taxon>
        <taxon>Sinimarinibacterium</taxon>
    </lineage>
</organism>
<keyword evidence="1 3" id="KW-0808">Transferase</keyword>
<dbReference type="InterPro" id="IPR013216">
    <property type="entry name" value="Methyltransf_11"/>
</dbReference>
<gene>
    <name evidence="3" type="ORF">C8D93_102140</name>
</gene>
<dbReference type="InterPro" id="IPR050447">
    <property type="entry name" value="Erg6_SMT_methyltransf"/>
</dbReference>
<comment type="caution">
    <text evidence="3">The sequence shown here is derived from an EMBL/GenBank/DDBJ whole genome shotgun (WGS) entry which is preliminary data.</text>
</comment>
<reference evidence="3 4" key="1">
    <citation type="submission" date="2018-04" db="EMBL/GenBank/DDBJ databases">
        <title>Genomic Encyclopedia of Type Strains, Phase IV (KMG-IV): sequencing the most valuable type-strain genomes for metagenomic binning, comparative biology and taxonomic classification.</title>
        <authorList>
            <person name="Goeker M."/>
        </authorList>
    </citation>
    <scope>NUCLEOTIDE SEQUENCE [LARGE SCALE GENOMIC DNA]</scope>
    <source>
        <strain evidence="3 4">DSM 104150</strain>
    </source>
</reference>
<feature type="domain" description="Methyltransferase type 11" evidence="2">
    <location>
        <begin position="66"/>
        <end position="164"/>
    </location>
</feature>
<keyword evidence="3" id="KW-0489">Methyltransferase</keyword>
<dbReference type="Pfam" id="PF08241">
    <property type="entry name" value="Methyltransf_11"/>
    <property type="match status" value="1"/>
</dbReference>
<evidence type="ECO:0000313" key="3">
    <source>
        <dbReference type="EMBL" id="PXV70288.1"/>
    </source>
</evidence>
<dbReference type="PANTHER" id="PTHR44068:SF11">
    <property type="entry name" value="GERANYL DIPHOSPHATE 2-C-METHYLTRANSFERASE"/>
    <property type="match status" value="1"/>
</dbReference>
<protein>
    <submittedName>
        <fullName evidence="3">Methyltransferase family protein</fullName>
    </submittedName>
</protein>
<proteinExistence type="predicted"/>
<dbReference type="GO" id="GO:0008757">
    <property type="term" value="F:S-adenosylmethionine-dependent methyltransferase activity"/>
    <property type="evidence" value="ECO:0007669"/>
    <property type="project" value="InterPro"/>
</dbReference>
<evidence type="ECO:0000313" key="4">
    <source>
        <dbReference type="Proteomes" id="UP000248330"/>
    </source>
</evidence>
<dbReference type="AlphaFoldDB" id="A0A318EI72"/>
<keyword evidence="4" id="KW-1185">Reference proteome</keyword>
<dbReference type="CDD" id="cd02440">
    <property type="entry name" value="AdoMet_MTases"/>
    <property type="match status" value="1"/>
</dbReference>
<sequence>MLSAHSQDVVAHYTRRHGGRDGLFGDQPFANYGYWTRDDMTLEQAAEALTELVATAAGLRPGDTVLDVGAGYGAGAVIYAKRCRPAAITGIDITPVRIDEGRKYVAGHGLADVITLQLGSATAMDFADASFDKLVSVECAFHFDTRADFLREAARVLKPGGTLALTDMIPRRGTDPGAYLRGEKTLNSGVCLDNPANAYDADVYAAHLRDAGFEAVRIESIIDWTRLPFARCLDAMGERDGGERGAAWRRSAARLREFVELGEDYVLVVARRAR</sequence>
<dbReference type="RefSeq" id="WP_110263968.1">
    <property type="nucleotide sequence ID" value="NZ_CAWNXA010000002.1"/>
</dbReference>
<evidence type="ECO:0000256" key="1">
    <source>
        <dbReference type="ARBA" id="ARBA00022679"/>
    </source>
</evidence>
<dbReference type="InterPro" id="IPR029063">
    <property type="entry name" value="SAM-dependent_MTases_sf"/>
</dbReference>
<accession>A0A318EI72</accession>
<name>A0A318EI72_9GAMM</name>
<dbReference type="Gene3D" id="3.40.50.150">
    <property type="entry name" value="Vaccinia Virus protein VP39"/>
    <property type="match status" value="1"/>
</dbReference>
<dbReference type="EMBL" id="QICN01000002">
    <property type="protein sequence ID" value="PXV70288.1"/>
    <property type="molecule type" value="Genomic_DNA"/>
</dbReference>
<dbReference type="GO" id="GO:0032259">
    <property type="term" value="P:methylation"/>
    <property type="evidence" value="ECO:0007669"/>
    <property type="project" value="UniProtKB-KW"/>
</dbReference>
<dbReference type="Proteomes" id="UP000248330">
    <property type="component" value="Unassembled WGS sequence"/>
</dbReference>
<dbReference type="OrthoDB" id="529208at2"/>
<dbReference type="SUPFAM" id="SSF53335">
    <property type="entry name" value="S-adenosyl-L-methionine-dependent methyltransferases"/>
    <property type="match status" value="1"/>
</dbReference>
<evidence type="ECO:0000259" key="2">
    <source>
        <dbReference type="Pfam" id="PF08241"/>
    </source>
</evidence>
<dbReference type="PANTHER" id="PTHR44068">
    <property type="entry name" value="ZGC:194242"/>
    <property type="match status" value="1"/>
</dbReference>